<evidence type="ECO:0000256" key="1">
    <source>
        <dbReference type="ARBA" id="ARBA00004123"/>
    </source>
</evidence>
<feature type="binding site" evidence="12">
    <location>
        <position position="52"/>
    </location>
    <ligand>
        <name>Zn(2+)</name>
        <dbReference type="ChEBI" id="CHEBI:29105"/>
    </ligand>
</feature>
<reference evidence="15" key="2">
    <citation type="submission" date="2022-06" db="UniProtKB">
        <authorList>
            <consortium name="EnsemblMetazoa"/>
        </authorList>
    </citation>
    <scope>IDENTIFICATION</scope>
    <source>
        <strain evidence="15">p50T (Dazao)</strain>
    </source>
</reference>
<evidence type="ECO:0000256" key="5">
    <source>
        <dbReference type="ARBA" id="ARBA00022771"/>
    </source>
</evidence>
<evidence type="ECO:0000256" key="8">
    <source>
        <dbReference type="ARBA" id="ARBA00023125"/>
    </source>
</evidence>
<keyword evidence="7" id="KW-0805">Transcription regulation</keyword>
<feature type="domain" description="C2H2-type" evidence="13">
    <location>
        <begin position="292"/>
        <end position="319"/>
    </location>
</feature>
<keyword evidence="3 12" id="KW-0479">Metal-binding</keyword>
<dbReference type="GO" id="GO:0008270">
    <property type="term" value="F:zinc ion binding"/>
    <property type="evidence" value="ECO:0007669"/>
    <property type="project" value="UniProtKB-UniRule"/>
</dbReference>
<dbReference type="SMART" id="SM00355">
    <property type="entry name" value="ZnF_C2H2"/>
    <property type="match status" value="10"/>
</dbReference>
<dbReference type="OrthoDB" id="40579at2759"/>
<proteinExistence type="inferred from homology"/>
<feature type="domain" description="ZAD" evidence="14">
    <location>
        <begin position="4"/>
        <end position="79"/>
    </location>
</feature>
<evidence type="ECO:0000256" key="9">
    <source>
        <dbReference type="ARBA" id="ARBA00023163"/>
    </source>
</evidence>
<feature type="domain" description="C2H2-type" evidence="13">
    <location>
        <begin position="433"/>
        <end position="456"/>
    </location>
</feature>
<dbReference type="Pfam" id="PF07776">
    <property type="entry name" value="zf-AD"/>
    <property type="match status" value="1"/>
</dbReference>
<dbReference type="PANTHER" id="PTHR16515">
    <property type="entry name" value="PR DOMAIN ZINC FINGER PROTEIN"/>
    <property type="match status" value="1"/>
</dbReference>
<comment type="subcellular location">
    <subcellularLocation>
        <location evidence="1">Nucleus</location>
    </subcellularLocation>
</comment>
<dbReference type="InterPro" id="IPR013087">
    <property type="entry name" value="Znf_C2H2_type"/>
</dbReference>
<feature type="domain" description="C2H2-type" evidence="13">
    <location>
        <begin position="320"/>
        <end position="348"/>
    </location>
</feature>
<dbReference type="InterPro" id="IPR050331">
    <property type="entry name" value="Zinc_finger"/>
</dbReference>
<dbReference type="FunFam" id="3.30.160.60:FF:000358">
    <property type="entry name" value="zinc finger protein 24"/>
    <property type="match status" value="1"/>
</dbReference>
<dbReference type="GO" id="GO:0003690">
    <property type="term" value="F:double-stranded DNA binding"/>
    <property type="evidence" value="ECO:0007669"/>
    <property type="project" value="UniProtKB-ARBA"/>
</dbReference>
<dbReference type="RefSeq" id="XP_004925945.1">
    <property type="nucleotide sequence ID" value="XM_004925888.4"/>
</dbReference>
<feature type="domain" description="C2H2-type" evidence="13">
    <location>
        <begin position="208"/>
        <end position="235"/>
    </location>
</feature>
<evidence type="ECO:0000256" key="11">
    <source>
        <dbReference type="PROSITE-ProRule" id="PRU00042"/>
    </source>
</evidence>
<feature type="domain" description="C2H2-type" evidence="13">
    <location>
        <begin position="402"/>
        <end position="432"/>
    </location>
</feature>
<evidence type="ECO:0000256" key="6">
    <source>
        <dbReference type="ARBA" id="ARBA00022833"/>
    </source>
</evidence>
<dbReference type="GO" id="GO:0010468">
    <property type="term" value="P:regulation of gene expression"/>
    <property type="evidence" value="ECO:0007669"/>
    <property type="project" value="TreeGrafter"/>
</dbReference>
<dbReference type="FunFam" id="3.30.160.60:FF:000065">
    <property type="entry name" value="B-cell CLL/lymphoma 6, member B"/>
    <property type="match status" value="1"/>
</dbReference>
<dbReference type="SUPFAM" id="SSF57716">
    <property type="entry name" value="Glucocorticoid receptor-like (DNA-binding domain)"/>
    <property type="match status" value="1"/>
</dbReference>
<dbReference type="FunFam" id="3.30.160.60:FF:001370">
    <property type="entry name" value="Zinc finger protein"/>
    <property type="match status" value="1"/>
</dbReference>
<dbReference type="SUPFAM" id="SSF57667">
    <property type="entry name" value="beta-beta-alpha zinc fingers"/>
    <property type="match status" value="6"/>
</dbReference>
<dbReference type="KEGG" id="bmor:101736182"/>
<dbReference type="AlphaFoldDB" id="A0A8R1WGM6"/>
<dbReference type="Gene3D" id="3.30.160.60">
    <property type="entry name" value="Classic Zinc Finger"/>
    <property type="match status" value="9"/>
</dbReference>
<feature type="domain" description="C2H2-type" evidence="13">
    <location>
        <begin position="373"/>
        <end position="401"/>
    </location>
</feature>
<dbReference type="SMART" id="SM00868">
    <property type="entry name" value="zf-AD"/>
    <property type="match status" value="1"/>
</dbReference>
<feature type="domain" description="C2H2-type" evidence="13">
    <location>
        <begin position="264"/>
        <end position="291"/>
    </location>
</feature>
<name>A0A8R1WGM6_BOMMO</name>
<organism evidence="15 16">
    <name type="scientific">Bombyx mori</name>
    <name type="common">Silk moth</name>
    <dbReference type="NCBI Taxonomy" id="7091"/>
    <lineage>
        <taxon>Eukaryota</taxon>
        <taxon>Metazoa</taxon>
        <taxon>Ecdysozoa</taxon>
        <taxon>Arthropoda</taxon>
        <taxon>Hexapoda</taxon>
        <taxon>Insecta</taxon>
        <taxon>Pterygota</taxon>
        <taxon>Neoptera</taxon>
        <taxon>Endopterygota</taxon>
        <taxon>Lepidoptera</taxon>
        <taxon>Glossata</taxon>
        <taxon>Ditrysia</taxon>
        <taxon>Bombycoidea</taxon>
        <taxon>Bombycidae</taxon>
        <taxon>Bombycinae</taxon>
        <taxon>Bombyx</taxon>
    </lineage>
</organism>
<keyword evidence="16" id="KW-1185">Reference proteome</keyword>
<evidence type="ECO:0000313" key="15">
    <source>
        <dbReference type="EnsemblMetazoa" id="XP_004925945.1"/>
    </source>
</evidence>
<dbReference type="EnsemblMetazoa" id="XM_004925888.3">
    <property type="protein sequence ID" value="XP_004925945.1"/>
    <property type="gene ID" value="LOC101736182"/>
</dbReference>
<comment type="similarity">
    <text evidence="2">Belongs to the krueppel C2H2-type zinc-finger protein family.</text>
</comment>
<evidence type="ECO:0000313" key="16">
    <source>
        <dbReference type="Proteomes" id="UP000005204"/>
    </source>
</evidence>
<dbReference type="PROSITE" id="PS00028">
    <property type="entry name" value="ZINC_FINGER_C2H2_1"/>
    <property type="match status" value="9"/>
</dbReference>
<evidence type="ECO:0000256" key="2">
    <source>
        <dbReference type="ARBA" id="ARBA00006991"/>
    </source>
</evidence>
<feature type="domain" description="C2H2-type" evidence="13">
    <location>
        <begin position="177"/>
        <end position="205"/>
    </location>
</feature>
<dbReference type="Pfam" id="PF00096">
    <property type="entry name" value="zf-C2H2"/>
    <property type="match status" value="8"/>
</dbReference>
<feature type="domain" description="C2H2-type" evidence="13">
    <location>
        <begin position="149"/>
        <end position="176"/>
    </location>
</feature>
<feature type="binding site" evidence="12">
    <location>
        <position position="9"/>
    </location>
    <ligand>
        <name>Zn(2+)</name>
        <dbReference type="ChEBI" id="CHEBI:29105"/>
    </ligand>
</feature>
<sequence length="461" mass="53529">MDKNICRLCCENRAETNIFESKQGEISVSSKIMYCCSGLQIKSDDGLPSKICEFCKKELDACYYFVLKCEAADKRLRLKIAEKPKFDATKTEIKLEADDDDNHWDEETFALRLCDVDIKSEFTEQKAEVRKKRRYTKRTKYKRRQDGSCKCPVCGRVCINPSTLTIHMRVHSSEKSFSCTVCNSKYKDAGNLKRHMNRKHDPMRQRQFVCENCGKAFYSKRDVEIHMRTHTGETPYTCNACGKSFTQATSLFRHRLRHESEKTYSCTICNKLFRTKDGLRNHALVHTSEKKFSCPICNMSFKYKNNVHKHIKNHSEPKRFVCNYCGRSFSMKGGLKSHIDRQHSEKSGYCNVCSKHVPNLEVHSWKHTGQRPLKCELCSSSFSQLKALTHHVNFKHKQTSKHKCLVAGCEMAFPSKPMLDYHTAKVHSTDIPFPCDRCSRGFYRKNDLSRHMIGTHKEKLL</sequence>
<reference evidence="16" key="1">
    <citation type="journal article" date="2008" name="Insect Biochem. Mol. Biol.">
        <title>The genome of a lepidopteran model insect, the silkworm Bombyx mori.</title>
        <authorList>
            <consortium name="International Silkworm Genome Consortium"/>
        </authorList>
    </citation>
    <scope>NUCLEOTIDE SEQUENCE [LARGE SCALE GENOMIC DNA]</scope>
    <source>
        <strain evidence="16">p50T</strain>
    </source>
</reference>
<dbReference type="GeneID" id="101736182"/>
<keyword evidence="5 11" id="KW-0863">Zinc-finger</keyword>
<dbReference type="PROSITE" id="PS50157">
    <property type="entry name" value="ZINC_FINGER_C2H2_2"/>
    <property type="match status" value="10"/>
</dbReference>
<dbReference type="PROSITE" id="PS51915">
    <property type="entry name" value="ZAD"/>
    <property type="match status" value="1"/>
</dbReference>
<dbReference type="InterPro" id="IPR012934">
    <property type="entry name" value="Znf_AD"/>
</dbReference>
<dbReference type="PANTHER" id="PTHR16515:SF49">
    <property type="entry name" value="GASTRULA ZINC FINGER PROTEIN XLCGF49.1-LIKE-RELATED"/>
    <property type="match status" value="1"/>
</dbReference>
<accession>A0A8R1WGM6</accession>
<evidence type="ECO:0000256" key="7">
    <source>
        <dbReference type="ARBA" id="ARBA00023015"/>
    </source>
</evidence>
<keyword evidence="8" id="KW-0238">DNA-binding</keyword>
<evidence type="ECO:0000256" key="12">
    <source>
        <dbReference type="PROSITE-ProRule" id="PRU01263"/>
    </source>
</evidence>
<feature type="binding site" evidence="12">
    <location>
        <position position="55"/>
    </location>
    <ligand>
        <name>Zn(2+)</name>
        <dbReference type="ChEBI" id="CHEBI:29105"/>
    </ligand>
</feature>
<dbReference type="Proteomes" id="UP000005204">
    <property type="component" value="Unassembled WGS sequence"/>
</dbReference>
<keyword evidence="9" id="KW-0804">Transcription</keyword>
<evidence type="ECO:0000259" key="14">
    <source>
        <dbReference type="PROSITE" id="PS51915"/>
    </source>
</evidence>
<dbReference type="InterPro" id="IPR036236">
    <property type="entry name" value="Znf_C2H2_sf"/>
</dbReference>
<feature type="domain" description="C2H2-type" evidence="13">
    <location>
        <begin position="236"/>
        <end position="263"/>
    </location>
</feature>
<protein>
    <submittedName>
        <fullName evidence="15">Uncharacterized protein</fullName>
    </submittedName>
</protein>
<evidence type="ECO:0000256" key="3">
    <source>
        <dbReference type="ARBA" id="ARBA00022723"/>
    </source>
</evidence>
<keyword evidence="4" id="KW-0677">Repeat</keyword>
<feature type="binding site" evidence="12">
    <location>
        <position position="6"/>
    </location>
    <ligand>
        <name>Zn(2+)</name>
        <dbReference type="ChEBI" id="CHEBI:29105"/>
    </ligand>
</feature>
<evidence type="ECO:0000256" key="10">
    <source>
        <dbReference type="ARBA" id="ARBA00023242"/>
    </source>
</evidence>
<keyword evidence="6 12" id="KW-0862">Zinc</keyword>
<evidence type="ECO:0000259" key="13">
    <source>
        <dbReference type="PROSITE" id="PS50157"/>
    </source>
</evidence>
<dbReference type="Gene3D" id="3.40.1800.20">
    <property type="match status" value="1"/>
</dbReference>
<evidence type="ECO:0000256" key="4">
    <source>
        <dbReference type="ARBA" id="ARBA00022737"/>
    </source>
</evidence>
<keyword evidence="10" id="KW-0539">Nucleus</keyword>
<dbReference type="GO" id="GO:0005634">
    <property type="term" value="C:nucleus"/>
    <property type="evidence" value="ECO:0007669"/>
    <property type="project" value="UniProtKB-SubCell"/>
</dbReference>